<dbReference type="InterPro" id="IPR018715">
    <property type="entry name" value="DUF2239"/>
</dbReference>
<dbReference type="RefSeq" id="WP_160353326.1">
    <property type="nucleotide sequence ID" value="NZ_SDWJ01000001.1"/>
</dbReference>
<gene>
    <name evidence="1" type="ORF">EUU23_07030</name>
</gene>
<dbReference type="EMBL" id="SDWJ01000001">
    <property type="protein sequence ID" value="MVZ97457.1"/>
    <property type="molecule type" value="Genomic_DNA"/>
</dbReference>
<protein>
    <submittedName>
        <fullName evidence="1">DUF2239 family protein</fullName>
    </submittedName>
</protein>
<keyword evidence="2" id="KW-1185">Reference proteome</keyword>
<dbReference type="AlphaFoldDB" id="A0A6I4LVB0"/>
<evidence type="ECO:0000313" key="2">
    <source>
        <dbReference type="Proteomes" id="UP000471147"/>
    </source>
</evidence>
<proteinExistence type="predicted"/>
<sequence length="175" mass="19689">MASSYTAFLEGRQIAAGARDDVARSIKKQLFEQDGSVLVFEDGSGRITDLDYRDAAPRGAGRPKLGVQAREITLLPRHWEWLSEQPGGASAALRRLIDEARRKGRTERECRDAVYRFMQAACGDMPGYEEALRSLYSKRHEEFIATVGQWPDDIRRYISKLLTSAEDTKSATTCE</sequence>
<dbReference type="Proteomes" id="UP000471147">
    <property type="component" value="Unassembled WGS sequence"/>
</dbReference>
<evidence type="ECO:0000313" key="1">
    <source>
        <dbReference type="EMBL" id="MVZ97457.1"/>
    </source>
</evidence>
<accession>A0A6I4LVB0</accession>
<comment type="caution">
    <text evidence="1">The sequence shown here is derived from an EMBL/GenBank/DDBJ whole genome shotgun (WGS) entry which is preliminary data.</text>
</comment>
<organism evidence="1 2">
    <name type="scientific">Sphingorhabdus profundilacus</name>
    <dbReference type="NCBI Taxonomy" id="2509718"/>
    <lineage>
        <taxon>Bacteria</taxon>
        <taxon>Pseudomonadati</taxon>
        <taxon>Pseudomonadota</taxon>
        <taxon>Alphaproteobacteria</taxon>
        <taxon>Sphingomonadales</taxon>
        <taxon>Sphingomonadaceae</taxon>
        <taxon>Sphingorhabdus</taxon>
    </lineage>
</organism>
<dbReference type="OrthoDB" id="282960at2"/>
<reference evidence="1 2" key="1">
    <citation type="submission" date="2019-01" db="EMBL/GenBank/DDBJ databases">
        <title>Sphingorhabdus lacus sp.nov., isolated from an oligotrophic freshwater lake.</title>
        <authorList>
            <person name="Park M."/>
        </authorList>
    </citation>
    <scope>NUCLEOTIDE SEQUENCE [LARGE SCALE GENOMIC DNA]</scope>
    <source>
        <strain evidence="1 2">IMCC26285</strain>
    </source>
</reference>
<name>A0A6I4LVB0_9SPHN</name>
<dbReference type="Pfam" id="PF09998">
    <property type="entry name" value="DUF2239"/>
    <property type="match status" value="1"/>
</dbReference>